<dbReference type="EC" id="3.4.17.19" evidence="1"/>
<dbReference type="SUPFAM" id="SSF55486">
    <property type="entry name" value="Metalloproteases ('zincins'), catalytic domain"/>
    <property type="match status" value="1"/>
</dbReference>
<feature type="binding site" evidence="2">
    <location>
        <position position="276"/>
    </location>
    <ligand>
        <name>Zn(2+)</name>
        <dbReference type="ChEBI" id="CHEBI:29105"/>
        <note>catalytic</note>
    </ligand>
</feature>
<dbReference type="GO" id="GO:0006508">
    <property type="term" value="P:proteolysis"/>
    <property type="evidence" value="ECO:0007669"/>
    <property type="project" value="UniProtKB-UniRule"/>
</dbReference>
<keyword evidence="1" id="KW-0378">Hydrolase</keyword>
<comment type="function">
    <text evidence="1">Broad specificity carboxypetidase that releases amino acids sequentially from the C-terminus, including neutral, aromatic, polar and basic residues.</text>
</comment>
<evidence type="ECO:0000313" key="4">
    <source>
        <dbReference type="EMBL" id="PJJ41837.1"/>
    </source>
</evidence>
<keyword evidence="2" id="KW-0862">Zinc</keyword>
<dbReference type="OrthoDB" id="9772308at2"/>
<protein>
    <recommendedName>
        <fullName evidence="1">Metal-dependent carboxypeptidase</fullName>
        <ecNumber evidence="1">3.4.17.19</ecNumber>
    </recommendedName>
</protein>
<dbReference type="PRINTS" id="PR00998">
    <property type="entry name" value="CRBOXYPTASET"/>
</dbReference>
<gene>
    <name evidence="4" type="ORF">BGX16_1840</name>
</gene>
<dbReference type="Pfam" id="PF02074">
    <property type="entry name" value="Peptidase_M32"/>
    <property type="match status" value="1"/>
</dbReference>
<dbReference type="Gene3D" id="1.10.1370.30">
    <property type="match status" value="1"/>
</dbReference>
<evidence type="ECO:0000313" key="5">
    <source>
        <dbReference type="Proteomes" id="UP000231134"/>
    </source>
</evidence>
<evidence type="ECO:0000256" key="2">
    <source>
        <dbReference type="PIRSR" id="PIRSR006615-1"/>
    </source>
</evidence>
<comment type="similarity">
    <text evidence="1">Belongs to the peptidase M32 family.</text>
</comment>
<comment type="catalytic activity">
    <reaction evidence="1">
        <text>Release of a C-terminal amino acid with broad specificity, except for -Pro.</text>
        <dbReference type="EC" id="3.4.17.19"/>
    </reaction>
</comment>
<dbReference type="Proteomes" id="UP000231134">
    <property type="component" value="Unassembled WGS sequence"/>
</dbReference>
<dbReference type="GO" id="GO:0004181">
    <property type="term" value="F:metallocarboxypeptidase activity"/>
    <property type="evidence" value="ECO:0007669"/>
    <property type="project" value="UniProtKB-UniRule"/>
</dbReference>
<name>A0A2M9A881_9BACT</name>
<organism evidence="4 5">
    <name type="scientific">Hallerella succinigenes</name>
    <dbReference type="NCBI Taxonomy" id="1896222"/>
    <lineage>
        <taxon>Bacteria</taxon>
        <taxon>Pseudomonadati</taxon>
        <taxon>Fibrobacterota</taxon>
        <taxon>Fibrobacteria</taxon>
        <taxon>Fibrobacterales</taxon>
        <taxon>Fibrobacteraceae</taxon>
        <taxon>Hallerella</taxon>
    </lineage>
</organism>
<keyword evidence="1 4" id="KW-0121">Carboxypeptidase</keyword>
<feature type="binding site" evidence="2">
    <location>
        <position position="302"/>
    </location>
    <ligand>
        <name>Zn(2+)</name>
        <dbReference type="ChEBI" id="CHEBI:29105"/>
        <note>catalytic</note>
    </ligand>
</feature>
<dbReference type="InterPro" id="IPR001333">
    <property type="entry name" value="Peptidase_M32_Taq"/>
</dbReference>
<feature type="active site" description="Proton donor/acceptor" evidence="3">
    <location>
        <position position="273"/>
    </location>
</feature>
<comment type="cofactor">
    <cofactor evidence="2">
        <name>Zn(2+)</name>
        <dbReference type="ChEBI" id="CHEBI:29105"/>
    </cofactor>
    <text evidence="2">Binds 1 zinc ion per subunit.</text>
</comment>
<reference evidence="4 5" key="1">
    <citation type="submission" date="2017-11" db="EMBL/GenBank/DDBJ databases">
        <title>Animal gut microbial communities from fecal samples from Wisconsin, USA.</title>
        <authorList>
            <person name="Neumann A."/>
        </authorList>
    </citation>
    <scope>NUCLEOTIDE SEQUENCE [LARGE SCALE GENOMIC DNA]</scope>
    <source>
        <strain evidence="4 5">UWS3</strain>
    </source>
</reference>
<accession>A0A2M9A881</accession>
<dbReference type="EMBL" id="PGEX01000001">
    <property type="protein sequence ID" value="PJJ41837.1"/>
    <property type="molecule type" value="Genomic_DNA"/>
</dbReference>
<dbReference type="PANTHER" id="PTHR34217">
    <property type="entry name" value="METAL-DEPENDENT CARBOXYPEPTIDASE"/>
    <property type="match status" value="1"/>
</dbReference>
<evidence type="ECO:0000256" key="3">
    <source>
        <dbReference type="PIRSR" id="PIRSR006615-2"/>
    </source>
</evidence>
<comment type="caution">
    <text evidence="4">The sequence shown here is derived from an EMBL/GenBank/DDBJ whole genome shotgun (WGS) entry which is preliminary data.</text>
</comment>
<feature type="binding site" evidence="2">
    <location>
        <position position="272"/>
    </location>
    <ligand>
        <name>Zn(2+)</name>
        <dbReference type="ChEBI" id="CHEBI:29105"/>
        <note>catalytic</note>
    </ligand>
</feature>
<keyword evidence="1" id="KW-0645">Protease</keyword>
<dbReference type="PIRSF" id="PIRSF006615">
    <property type="entry name" value="Zn_crbxpep_Taq"/>
    <property type="match status" value="1"/>
</dbReference>
<dbReference type="CDD" id="cd06460">
    <property type="entry name" value="M32_Taq"/>
    <property type="match status" value="1"/>
</dbReference>
<proteinExistence type="inferred from homology"/>
<dbReference type="RefSeq" id="WP_100425760.1">
    <property type="nucleotide sequence ID" value="NZ_PGEX01000001.1"/>
</dbReference>
<dbReference type="PANTHER" id="PTHR34217:SF1">
    <property type="entry name" value="CARBOXYPEPTIDASE 1"/>
    <property type="match status" value="1"/>
</dbReference>
<keyword evidence="1 2" id="KW-0479">Metal-binding</keyword>
<dbReference type="AlphaFoldDB" id="A0A2M9A881"/>
<sequence>MTAKMNASLEKSLKTVYATLEEVERYQHASRVLGFDQQTICPPLGMEEQGETSAFLSNKAFQLSKSKKFISAAEDLYANRKFLNEWDRTLAESLHRDYLRNKNITPAMDKQFSLVFNKAFVNWLKAKKAADFSIFADSLSDVRKVNLKQIALAEKAMRVPYDNLLDVYERGMTTKDLTKCFDACKERLVPMLQKIQKSKKKIRTDFLSRKVSDESQRQMAEFLLQTIGFDFKRGAFTTSEHPFTDGLAKDDCRVTTHYHEDMFASNMFSIIHEGGHALFEMNQPSENYAHHINGCKTLGQHESVSRFYENRIGRSRAFVHLIFKKCKEFFPTVFEDVSEKQFYEALNVVKPSFIRTEADEFTYTFHIMIRFEIEQMIVNGKVDIQSLPQIWNDKYEEYLGIRPSNDREGILQDVHWASGFGYFPTYSLGNMYNAMYYNRMKQEIDVEDCILHGDFGTINGWMKEYVWKYADRLNSKAWIQKITGREFTADDFLDYIEQKYGELYGI</sequence>
<dbReference type="GO" id="GO:0046872">
    <property type="term" value="F:metal ion binding"/>
    <property type="evidence" value="ECO:0007669"/>
    <property type="project" value="UniProtKB-KW"/>
</dbReference>
<keyword evidence="1" id="KW-0482">Metalloprotease</keyword>
<dbReference type="PROSITE" id="PS52034">
    <property type="entry name" value="PEPTIDASE_M32"/>
    <property type="match status" value="1"/>
</dbReference>
<evidence type="ECO:0000256" key="1">
    <source>
        <dbReference type="PIRNR" id="PIRNR006615"/>
    </source>
</evidence>
<keyword evidence="5" id="KW-1185">Reference proteome</keyword>